<dbReference type="PROSITE" id="PS00730">
    <property type="entry name" value="AP_NUCLEASE_F2_2"/>
    <property type="match status" value="1"/>
</dbReference>
<keyword evidence="7" id="KW-0234">DNA repair</keyword>
<dbReference type="RefSeq" id="WP_345044601.1">
    <property type="nucleotide sequence ID" value="NZ_BAABBA010000026.1"/>
</dbReference>
<evidence type="ECO:0000256" key="8">
    <source>
        <dbReference type="ARBA" id="ARBA00023277"/>
    </source>
</evidence>
<keyword evidence="11" id="KW-1185">Reference proteome</keyword>
<dbReference type="PANTHER" id="PTHR21445">
    <property type="entry name" value="ENDONUCLEASE IV ENDODEOXYRIBONUCLEASE IV"/>
    <property type="match status" value="1"/>
</dbReference>
<dbReference type="SMART" id="SM00518">
    <property type="entry name" value="AP2Ec"/>
    <property type="match status" value="1"/>
</dbReference>
<gene>
    <name evidence="10" type="ORF">GCM10022262_37150</name>
</gene>
<evidence type="ECO:0000256" key="6">
    <source>
        <dbReference type="ARBA" id="ARBA00022833"/>
    </source>
</evidence>
<proteinExistence type="inferred from homology"/>
<evidence type="ECO:0000256" key="2">
    <source>
        <dbReference type="ARBA" id="ARBA00005340"/>
    </source>
</evidence>
<sequence length="264" mass="27713">MSPIGAHVDQADPVAEALARGADLAQFFLGDPQGWKGPEVRYPGGAEALRSAAQEAGITLYVHSPYVINVATTNNRIRIPSRKLLQQHLDVAAEVGAAGLVVHGGHVLKDDDPAKGFDNWRKCIDGLEMPVPLLIENTAGGNRAMARGLERLEQLWGAVLEADGGDTVGFCLDTCHAFAGGEPLAGIVERARAITGRIDLVHANDSRDAFDSGADRHANLGQGSLDAGELAEVVRAAGAPVVVETPGGALEQGADIAWLRERLS</sequence>
<evidence type="ECO:0000256" key="1">
    <source>
        <dbReference type="ARBA" id="ARBA00001947"/>
    </source>
</evidence>
<keyword evidence="4" id="KW-0227">DNA damage</keyword>
<dbReference type="SUPFAM" id="SSF51658">
    <property type="entry name" value="Xylose isomerase-like"/>
    <property type="match status" value="1"/>
</dbReference>
<dbReference type="EMBL" id="BAABBA010000026">
    <property type="protein sequence ID" value="GAA3509947.1"/>
    <property type="molecule type" value="Genomic_DNA"/>
</dbReference>
<evidence type="ECO:0000256" key="3">
    <source>
        <dbReference type="ARBA" id="ARBA00022723"/>
    </source>
</evidence>
<protein>
    <submittedName>
        <fullName evidence="10">Deoxyribonuclease IV</fullName>
    </submittedName>
</protein>
<comment type="cofactor">
    <cofactor evidence="1">
        <name>Zn(2+)</name>
        <dbReference type="ChEBI" id="CHEBI:29105"/>
    </cofactor>
</comment>
<evidence type="ECO:0000313" key="11">
    <source>
        <dbReference type="Proteomes" id="UP001499841"/>
    </source>
</evidence>
<dbReference type="NCBIfam" id="NF002198">
    <property type="entry name" value="PRK01060.1-3"/>
    <property type="match status" value="1"/>
</dbReference>
<organism evidence="10 11">
    <name type="scientific">Georgenia daeguensis</name>
    <dbReference type="NCBI Taxonomy" id="908355"/>
    <lineage>
        <taxon>Bacteria</taxon>
        <taxon>Bacillati</taxon>
        <taxon>Actinomycetota</taxon>
        <taxon>Actinomycetes</taxon>
        <taxon>Micrococcales</taxon>
        <taxon>Bogoriellaceae</taxon>
        <taxon>Georgenia</taxon>
    </lineage>
</organism>
<dbReference type="InterPro" id="IPR013022">
    <property type="entry name" value="Xyl_isomerase-like_TIM-brl"/>
</dbReference>
<accession>A0ABP6UMP6</accession>
<keyword evidence="8" id="KW-0119">Carbohydrate metabolism</keyword>
<reference evidence="11" key="1">
    <citation type="journal article" date="2019" name="Int. J. Syst. Evol. Microbiol.">
        <title>The Global Catalogue of Microorganisms (GCM) 10K type strain sequencing project: providing services to taxonomists for standard genome sequencing and annotation.</title>
        <authorList>
            <consortium name="The Broad Institute Genomics Platform"/>
            <consortium name="The Broad Institute Genome Sequencing Center for Infectious Disease"/>
            <person name="Wu L."/>
            <person name="Ma J."/>
        </authorList>
    </citation>
    <scope>NUCLEOTIDE SEQUENCE [LARGE SCALE GENOMIC DNA]</scope>
    <source>
        <strain evidence="11">JCM 17459</strain>
    </source>
</reference>
<keyword evidence="6" id="KW-0862">Zinc</keyword>
<evidence type="ECO:0000313" key="10">
    <source>
        <dbReference type="EMBL" id="GAA3509947.1"/>
    </source>
</evidence>
<dbReference type="InterPro" id="IPR036237">
    <property type="entry name" value="Xyl_isomerase-like_sf"/>
</dbReference>
<keyword evidence="3" id="KW-0479">Metal-binding</keyword>
<feature type="domain" description="Xylose isomerase-like TIM barrel" evidence="9">
    <location>
        <begin position="15"/>
        <end position="261"/>
    </location>
</feature>
<dbReference type="InterPro" id="IPR001719">
    <property type="entry name" value="AP_endonuc_2"/>
</dbReference>
<evidence type="ECO:0000256" key="5">
    <source>
        <dbReference type="ARBA" id="ARBA00022801"/>
    </source>
</evidence>
<keyword evidence="5" id="KW-0378">Hydrolase</keyword>
<comment type="similarity">
    <text evidence="2">Belongs to the AP endonuclease 2 family.</text>
</comment>
<comment type="caution">
    <text evidence="10">The sequence shown here is derived from an EMBL/GenBank/DDBJ whole genome shotgun (WGS) entry which is preliminary data.</text>
</comment>
<dbReference type="Gene3D" id="3.20.20.150">
    <property type="entry name" value="Divalent-metal-dependent TIM barrel enzymes"/>
    <property type="match status" value="1"/>
</dbReference>
<dbReference type="Proteomes" id="UP001499841">
    <property type="component" value="Unassembled WGS sequence"/>
</dbReference>
<evidence type="ECO:0000259" key="9">
    <source>
        <dbReference type="Pfam" id="PF01261"/>
    </source>
</evidence>
<evidence type="ECO:0000256" key="4">
    <source>
        <dbReference type="ARBA" id="ARBA00022763"/>
    </source>
</evidence>
<evidence type="ECO:0000256" key="7">
    <source>
        <dbReference type="ARBA" id="ARBA00023204"/>
    </source>
</evidence>
<dbReference type="PANTHER" id="PTHR21445:SF0">
    <property type="entry name" value="APURINIC-APYRIMIDINIC ENDONUCLEASE"/>
    <property type="match status" value="1"/>
</dbReference>
<dbReference type="Pfam" id="PF01261">
    <property type="entry name" value="AP_endonuc_2"/>
    <property type="match status" value="1"/>
</dbReference>
<dbReference type="InterPro" id="IPR018246">
    <property type="entry name" value="AP_endonuc_F2_Zn_BS"/>
</dbReference>
<name>A0ABP6UMP6_9MICO</name>
<dbReference type="PROSITE" id="PS51432">
    <property type="entry name" value="AP_NUCLEASE_F2_4"/>
    <property type="match status" value="1"/>
</dbReference>